<evidence type="ECO:0000313" key="7">
    <source>
        <dbReference type="Proteomes" id="UP000287247"/>
    </source>
</evidence>
<dbReference type="GO" id="GO:0031177">
    <property type="term" value="F:phosphopantetheine binding"/>
    <property type="evidence" value="ECO:0007669"/>
    <property type="project" value="InterPro"/>
</dbReference>
<dbReference type="SMART" id="SM00825">
    <property type="entry name" value="PKS_KS"/>
    <property type="match status" value="1"/>
</dbReference>
<dbReference type="Pfam" id="PF00975">
    <property type="entry name" value="Thioesterase"/>
    <property type="match status" value="1"/>
</dbReference>
<protein>
    <submittedName>
        <fullName evidence="6">Beta-ketoacyl synthase</fullName>
    </submittedName>
</protein>
<dbReference type="SMART" id="SM00827">
    <property type="entry name" value="PKS_AT"/>
    <property type="match status" value="1"/>
</dbReference>
<dbReference type="Pfam" id="PF02801">
    <property type="entry name" value="Ketoacyl-synt_C"/>
    <property type="match status" value="1"/>
</dbReference>
<evidence type="ECO:0000256" key="1">
    <source>
        <dbReference type="ARBA" id="ARBA00022450"/>
    </source>
</evidence>
<dbReference type="FunFam" id="3.40.366.10:FF:000002">
    <property type="entry name" value="Probable polyketide synthase 2"/>
    <property type="match status" value="1"/>
</dbReference>
<dbReference type="SUPFAM" id="SSF53474">
    <property type="entry name" value="alpha/beta-Hydrolases"/>
    <property type="match status" value="1"/>
</dbReference>
<dbReference type="EMBL" id="BDQK01000009">
    <property type="protein sequence ID" value="GBF80596.1"/>
    <property type="molecule type" value="Genomic_DNA"/>
</dbReference>
<dbReference type="InterPro" id="IPR001031">
    <property type="entry name" value="Thioesterase"/>
</dbReference>
<evidence type="ECO:0000256" key="3">
    <source>
        <dbReference type="ARBA" id="ARBA00022679"/>
    </source>
</evidence>
<dbReference type="SUPFAM" id="SSF53901">
    <property type="entry name" value="Thiolase-like"/>
    <property type="match status" value="1"/>
</dbReference>
<dbReference type="Pfam" id="PF00550">
    <property type="entry name" value="PP-binding"/>
    <property type="match status" value="1"/>
</dbReference>
<dbReference type="GO" id="GO:0004312">
    <property type="term" value="F:fatty acid synthase activity"/>
    <property type="evidence" value="ECO:0007669"/>
    <property type="project" value="TreeGrafter"/>
</dbReference>
<dbReference type="Pfam" id="PF00698">
    <property type="entry name" value="Acyl_transf_1"/>
    <property type="match status" value="1"/>
</dbReference>
<evidence type="ECO:0000256" key="2">
    <source>
        <dbReference type="ARBA" id="ARBA00022553"/>
    </source>
</evidence>
<dbReference type="PROSITE" id="PS00606">
    <property type="entry name" value="KS3_1"/>
    <property type="match status" value="1"/>
</dbReference>
<feature type="domain" description="Carrier" evidence="4">
    <location>
        <begin position="975"/>
        <end position="1059"/>
    </location>
</feature>
<dbReference type="GO" id="GO:0004315">
    <property type="term" value="F:3-oxoacyl-[acyl-carrier-protein] synthase activity"/>
    <property type="evidence" value="ECO:0007669"/>
    <property type="project" value="InterPro"/>
</dbReference>
<dbReference type="InterPro" id="IPR020841">
    <property type="entry name" value="PKS_Beta-ketoAc_synthase_dom"/>
</dbReference>
<proteinExistence type="predicted"/>
<dbReference type="PANTHER" id="PTHR43775:SF37">
    <property type="entry name" value="SI:DKEY-61P9.11"/>
    <property type="match status" value="1"/>
</dbReference>
<organism evidence="6 7">
    <name type="scientific">Aphanothece sacrum FPU1</name>
    <dbReference type="NCBI Taxonomy" id="1920663"/>
    <lineage>
        <taxon>Bacteria</taxon>
        <taxon>Bacillati</taxon>
        <taxon>Cyanobacteriota</taxon>
        <taxon>Cyanophyceae</taxon>
        <taxon>Oscillatoriophycideae</taxon>
        <taxon>Chroococcales</taxon>
        <taxon>Aphanothecaceae</taxon>
        <taxon>Aphanothece</taxon>
    </lineage>
</organism>
<dbReference type="Pfam" id="PF00109">
    <property type="entry name" value="ketoacyl-synt"/>
    <property type="match status" value="1"/>
</dbReference>
<dbReference type="RefSeq" id="WP_124972368.1">
    <property type="nucleotide sequence ID" value="NZ_BDQK01000009.1"/>
</dbReference>
<dbReference type="GO" id="GO:0006633">
    <property type="term" value="P:fatty acid biosynthetic process"/>
    <property type="evidence" value="ECO:0007669"/>
    <property type="project" value="InterPro"/>
</dbReference>
<dbReference type="Gene3D" id="3.40.47.10">
    <property type="match status" value="1"/>
</dbReference>
<dbReference type="InterPro" id="IPR016039">
    <property type="entry name" value="Thiolase-like"/>
</dbReference>
<dbReference type="CDD" id="cd00833">
    <property type="entry name" value="PKS"/>
    <property type="match status" value="1"/>
</dbReference>
<dbReference type="InterPro" id="IPR009081">
    <property type="entry name" value="PP-bd_ACP"/>
</dbReference>
<dbReference type="Gene3D" id="3.30.70.3290">
    <property type="match status" value="1"/>
</dbReference>
<gene>
    <name evidence="6" type="ORF">AsFPU1_2000</name>
</gene>
<dbReference type="InterPro" id="IPR016035">
    <property type="entry name" value="Acyl_Trfase/lysoPLipase"/>
</dbReference>
<keyword evidence="1" id="KW-0596">Phosphopantetheine</keyword>
<dbReference type="InterPro" id="IPR014043">
    <property type="entry name" value="Acyl_transferase_dom"/>
</dbReference>
<sequence>MEPIAIIGLSCRFPSANDLQDYWQLLRNGIDGITEVPSNRWDIESLYDKTPATPGKMNTRWGGFLKEIDGFDAEFFRISNREAKYIDPQQRLLLEVAWEALENGGLVPKKLAESQTGVFVGISNNDYGRASLQDISKISAYSGTGNALCITANRISYLLNLKGPSLAIDTACSSSLVAVHYACQSLRLQESDLCLAAGVNLILSPELTINFSQAHMMASDGHCKTFDARADGYVRGEGCGVVVLKRLSDALRDGNKIYAVIKGSAVNQDGLTNGLTAPNGPAQQAVIRQALKNAGVKANQISYIEAHGTGTPLGDPQEFNSLKKVLMENRQPDQPCWIGSVKTNIGHLESAAGIAGLIKVVLSLQQQEIPPHLNLQQLNPYISVQGTPLIIPKECTPWNVGSEKRLAGISAFGFGGTNCHMIVEEAPQTSETLDKRSSSLQRPYHLLTLSAKTEPALLEMAIRYQTFLASYPDVSVADVCFSANTGRSQFEHRLAIVTNTSEDLQEQLAAFIADDEDYSSITGIVQSRKTQKVAFLFTGQGSQYMNMGRQLYETQPMFRQTLDHCDQILRPYLEKPLLEILYPSEGQSSPIHETAYTQPALFALEYALAQLWQSWGVEPDVVMGHSLGEYVAACFAGVFSLEDALKLIAHRGRLMQALPQNGSMMAVLADESLVKAVLEPYGQQVVIAAYNGPQNIVISGLSKVVTEVQAIFASQDIKTKTLQVSQAFHSPTMKQMLGEFQQIAQEITYHQATINIISNVTGQLASQDIGTPEYWCHHIVQSVRFAEEMEMLGQQGYDILLEIGPKPILLGMARYCLPEPEQLFLPSLRPEQEDWQQILNSLARLHVRVININWSNFDGDYLRHLISLPTYPFQRQRYWLESEASENLNSTISSTNLVHQILLQQLKTVGNFSDEEVSLLPKLVDVLLTQAQPSSVSSVVIKQNQGLSTPSDLSPEISKTVTKPNQSLTKAQLLQAEPQECQQLLKSYLGKLLGKVTKISPNQIDWQKPLSSLGLDSLMATEIRKEIEITLEIAVPVEYLAALTIEQFFEQVLHLITSQSTHTEFEPELNTEGQTQQDLWFPFLDKNSQPRLRLFCFPYAGAGASIFQSWSQFLPSEIEICPIQLPGRENRDQEPPFTRLKPLIQTLFPLIHPYLDRPFAFFGHSMGALLSFELARELRRQNCSNPVALFVSSSRAPQIPDFDIPLHPLGDDKFKEALQKIQGTPVETLNRPEFNQQFLPILRADFAIIETYLYSSGDPLNFPIYAFGGVDDAKVSQKHIESWIQQTSQDFKMQMFSGGHFFFHKEQSEMLQIVSQKMAEYLNS</sequence>
<feature type="domain" description="Ketosynthase family 3 (KS3)" evidence="5">
    <location>
        <begin position="1"/>
        <end position="425"/>
    </location>
</feature>
<dbReference type="Proteomes" id="UP000287247">
    <property type="component" value="Unassembled WGS sequence"/>
</dbReference>
<dbReference type="OrthoDB" id="415295at2"/>
<dbReference type="Pfam" id="PF22621">
    <property type="entry name" value="CurL-like_PKS_C"/>
    <property type="match status" value="1"/>
</dbReference>
<dbReference type="PROSITE" id="PS52004">
    <property type="entry name" value="KS3_2"/>
    <property type="match status" value="1"/>
</dbReference>
<reference evidence="7" key="1">
    <citation type="submission" date="2017-05" db="EMBL/GenBank/DDBJ databases">
        <title>Physiological properties and genetic analysis related to exopolysaccharide production of fresh-water unicellular cyanobacterium Aphanothece sacrum, Suizenji Nori, that has been cultured as a food source in Japan.</title>
        <authorList>
            <person name="Kanesaki Y."/>
            <person name="Yoshikawa S."/>
            <person name="Ohki K."/>
        </authorList>
    </citation>
    <scope>NUCLEOTIDE SEQUENCE [LARGE SCALE GENOMIC DNA]</scope>
    <source>
        <strain evidence="7">FPU1</strain>
    </source>
</reference>
<evidence type="ECO:0000259" key="5">
    <source>
        <dbReference type="PROSITE" id="PS52004"/>
    </source>
</evidence>
<dbReference type="SMART" id="SM00823">
    <property type="entry name" value="PKS_PP"/>
    <property type="match status" value="1"/>
</dbReference>
<dbReference type="Gene3D" id="1.10.1200.10">
    <property type="entry name" value="ACP-like"/>
    <property type="match status" value="1"/>
</dbReference>
<dbReference type="PROSITE" id="PS00012">
    <property type="entry name" value="PHOSPHOPANTETHEINE"/>
    <property type="match status" value="1"/>
</dbReference>
<dbReference type="PROSITE" id="PS50075">
    <property type="entry name" value="CARRIER"/>
    <property type="match status" value="1"/>
</dbReference>
<dbReference type="InterPro" id="IPR006162">
    <property type="entry name" value="Ppantetheine_attach_site"/>
</dbReference>
<dbReference type="InterPro" id="IPR018201">
    <property type="entry name" value="Ketoacyl_synth_AS"/>
</dbReference>
<evidence type="ECO:0000313" key="6">
    <source>
        <dbReference type="EMBL" id="GBF80596.1"/>
    </source>
</evidence>
<dbReference type="InterPro" id="IPR014030">
    <property type="entry name" value="Ketoacyl_synth_N"/>
</dbReference>
<keyword evidence="2" id="KW-0597">Phosphoprotein</keyword>
<evidence type="ECO:0000259" key="4">
    <source>
        <dbReference type="PROSITE" id="PS50075"/>
    </source>
</evidence>
<dbReference type="PANTHER" id="PTHR43775">
    <property type="entry name" value="FATTY ACID SYNTHASE"/>
    <property type="match status" value="1"/>
</dbReference>
<dbReference type="InterPro" id="IPR016036">
    <property type="entry name" value="Malonyl_transacylase_ACP-bd"/>
</dbReference>
<accession>A0A401IHB4</accession>
<dbReference type="InterPro" id="IPR014031">
    <property type="entry name" value="Ketoacyl_synth_C"/>
</dbReference>
<dbReference type="InterPro" id="IPR050091">
    <property type="entry name" value="PKS_NRPS_Biosynth_Enz"/>
</dbReference>
<dbReference type="InterPro" id="IPR020806">
    <property type="entry name" value="PKS_PP-bd"/>
</dbReference>
<dbReference type="InterPro" id="IPR029058">
    <property type="entry name" value="AB_hydrolase_fold"/>
</dbReference>
<dbReference type="SUPFAM" id="SSF55048">
    <property type="entry name" value="Probable ACP-binding domain of malonyl-CoA ACP transacylase"/>
    <property type="match status" value="1"/>
</dbReference>
<dbReference type="Gene3D" id="3.40.366.10">
    <property type="entry name" value="Malonyl-Coenzyme A Acyl Carrier Protein, domain 2"/>
    <property type="match status" value="1"/>
</dbReference>
<keyword evidence="3" id="KW-0808">Transferase</keyword>
<dbReference type="InterPro" id="IPR036736">
    <property type="entry name" value="ACP-like_sf"/>
</dbReference>
<name>A0A401IHB4_APHSA</name>
<dbReference type="InterPro" id="IPR001227">
    <property type="entry name" value="Ac_transferase_dom_sf"/>
</dbReference>
<keyword evidence="7" id="KW-1185">Reference proteome</keyword>
<dbReference type="SUPFAM" id="SSF47336">
    <property type="entry name" value="ACP-like"/>
    <property type="match status" value="1"/>
</dbReference>
<dbReference type="FunFam" id="3.40.47.10:FF:000019">
    <property type="entry name" value="Polyketide synthase type I"/>
    <property type="match status" value="1"/>
</dbReference>
<dbReference type="Gene3D" id="3.40.50.1820">
    <property type="entry name" value="alpha/beta hydrolase"/>
    <property type="match status" value="1"/>
</dbReference>
<dbReference type="SUPFAM" id="SSF52151">
    <property type="entry name" value="FabD/lysophospholipase-like"/>
    <property type="match status" value="1"/>
</dbReference>
<comment type="caution">
    <text evidence="6">The sequence shown here is derived from an EMBL/GenBank/DDBJ whole genome shotgun (WGS) entry which is preliminary data.</text>
</comment>